<dbReference type="GO" id="GO:0003677">
    <property type="term" value="F:DNA binding"/>
    <property type="evidence" value="ECO:0007669"/>
    <property type="project" value="InterPro"/>
</dbReference>
<dbReference type="PROSITE" id="PS51299">
    <property type="entry name" value="HTH_APSES"/>
    <property type="match status" value="1"/>
</dbReference>
<accession>A0A371DXP1</accession>
<dbReference type="Proteomes" id="UP000256964">
    <property type="component" value="Unassembled WGS sequence"/>
</dbReference>
<feature type="compositionally biased region" description="Low complexity" evidence="1">
    <location>
        <begin position="165"/>
        <end position="175"/>
    </location>
</feature>
<dbReference type="GO" id="GO:0070197">
    <property type="term" value="P:meiotic attachment of telomere to nuclear envelope"/>
    <property type="evidence" value="ECO:0007669"/>
    <property type="project" value="InterPro"/>
</dbReference>
<proteinExistence type="predicted"/>
<evidence type="ECO:0000256" key="1">
    <source>
        <dbReference type="SAM" id="MobiDB-lite"/>
    </source>
</evidence>
<dbReference type="AlphaFoldDB" id="A0A371DXP1"/>
<dbReference type="SUPFAM" id="SSF54616">
    <property type="entry name" value="DNA-binding domain of Mlu1-box binding protein MBP1"/>
    <property type="match status" value="1"/>
</dbReference>
<feature type="domain" description="HTH APSES-type" evidence="2">
    <location>
        <begin position="40"/>
        <end position="157"/>
    </location>
</feature>
<protein>
    <recommendedName>
        <fullName evidence="2">HTH APSES-type domain-containing protein</fullName>
    </recommendedName>
</protein>
<dbReference type="InterPro" id="IPR003163">
    <property type="entry name" value="Tscrpt_reg_HTH_APSES-type"/>
</dbReference>
<name>A0A371DXP1_9APHY</name>
<dbReference type="InterPro" id="IPR037548">
    <property type="entry name" value="Bqt4"/>
</dbReference>
<dbReference type="GO" id="GO:1990862">
    <property type="term" value="C:nuclear membrane complex Bqt3-Bqt4"/>
    <property type="evidence" value="ECO:0007669"/>
    <property type="project" value="InterPro"/>
</dbReference>
<dbReference type="PANTHER" id="PTHR38044">
    <property type="entry name" value="BOUQUET FORMATION PROTEIN 4"/>
    <property type="match status" value="1"/>
</dbReference>
<feature type="region of interest" description="Disordered" evidence="1">
    <location>
        <begin position="1"/>
        <end position="21"/>
    </location>
</feature>
<organism evidence="3 4">
    <name type="scientific">Lentinus brumalis</name>
    <dbReference type="NCBI Taxonomy" id="2498619"/>
    <lineage>
        <taxon>Eukaryota</taxon>
        <taxon>Fungi</taxon>
        <taxon>Dikarya</taxon>
        <taxon>Basidiomycota</taxon>
        <taxon>Agaricomycotina</taxon>
        <taxon>Agaricomycetes</taxon>
        <taxon>Polyporales</taxon>
        <taxon>Polyporaceae</taxon>
        <taxon>Lentinus</taxon>
    </lineage>
</organism>
<dbReference type="InterPro" id="IPR036887">
    <property type="entry name" value="HTH_APSES_sf"/>
</dbReference>
<dbReference type="PANTHER" id="PTHR38044:SF1">
    <property type="entry name" value="BOUQUET FORMATION PROTEIN 4"/>
    <property type="match status" value="1"/>
</dbReference>
<gene>
    <name evidence="3" type="ORF">OH76DRAFT_1334953</name>
</gene>
<feature type="compositionally biased region" description="Basic and acidic residues" evidence="1">
    <location>
        <begin position="274"/>
        <end position="285"/>
    </location>
</feature>
<feature type="compositionally biased region" description="Polar residues" evidence="1">
    <location>
        <begin position="152"/>
        <end position="164"/>
    </location>
</feature>
<feature type="region of interest" description="Disordered" evidence="1">
    <location>
        <begin position="152"/>
        <end position="285"/>
    </location>
</feature>
<feature type="compositionally biased region" description="Low complexity" evidence="1">
    <location>
        <begin position="215"/>
        <end position="232"/>
    </location>
</feature>
<evidence type="ECO:0000259" key="2">
    <source>
        <dbReference type="PROSITE" id="PS51299"/>
    </source>
</evidence>
<dbReference type="OrthoDB" id="5346159at2759"/>
<reference evidence="3 4" key="1">
    <citation type="journal article" date="2018" name="Biotechnol. Biofuels">
        <title>Integrative visual omics of the white-rot fungus Polyporus brumalis exposes the biotechnological potential of its oxidative enzymes for delignifying raw plant biomass.</title>
        <authorList>
            <person name="Miyauchi S."/>
            <person name="Rancon A."/>
            <person name="Drula E."/>
            <person name="Hage H."/>
            <person name="Chaduli D."/>
            <person name="Favel A."/>
            <person name="Grisel S."/>
            <person name="Henrissat B."/>
            <person name="Herpoel-Gimbert I."/>
            <person name="Ruiz-Duenas F.J."/>
            <person name="Chevret D."/>
            <person name="Hainaut M."/>
            <person name="Lin J."/>
            <person name="Wang M."/>
            <person name="Pangilinan J."/>
            <person name="Lipzen A."/>
            <person name="Lesage-Meessen L."/>
            <person name="Navarro D."/>
            <person name="Riley R."/>
            <person name="Grigoriev I.V."/>
            <person name="Zhou S."/>
            <person name="Raouche S."/>
            <person name="Rosso M.N."/>
        </authorList>
    </citation>
    <scope>NUCLEOTIDE SEQUENCE [LARGE SCALE GENOMIC DNA]</scope>
    <source>
        <strain evidence="3 4">BRFM 1820</strain>
    </source>
</reference>
<sequence length="403" mass="43118">MPAAAKHFAVPKPGIPRPPLPTDVNPHIRAMDTTKPPPVKFQEIIRDGVSTVVGRVKIPTPGGGHAFILRRLDTGAISVTTMFRAAFPTASEEAEKNEVNWIKLSFDTSGANKSGKARFAGHWVTPDVALYLAEGYHLGFIIPNLANAVPDPNTTFRRSKNNQQPTPTASPAAEPGPAPAKRRREASPAAPVAVAVPPPAPVETPVSPPPSRKATSPTPRRSARLRSPPAATLPTQPLVAPSATPKTPRSRRAARDELPTPAGSDETAVDDDAEAAKVAEPKMHEDIQEQKELIAKLKADRAAAKTRADVGKSVSIETEATLVETDEAAGNKRTREEDKPEYTFNFKKSGEEEVGERAIVTNKRVRLLSQLPPERKSLAWGALAFAAGLGAVTFLPNLQGILF</sequence>
<dbReference type="STRING" id="139420.A0A371DXP1"/>
<evidence type="ECO:0000313" key="3">
    <source>
        <dbReference type="EMBL" id="RDX57264.1"/>
    </source>
</evidence>
<evidence type="ECO:0000313" key="4">
    <source>
        <dbReference type="Proteomes" id="UP000256964"/>
    </source>
</evidence>
<dbReference type="GO" id="GO:0044820">
    <property type="term" value="P:mitotic telomere tethering at nuclear periphery"/>
    <property type="evidence" value="ECO:0007669"/>
    <property type="project" value="TreeGrafter"/>
</dbReference>
<dbReference type="EMBL" id="KZ857379">
    <property type="protein sequence ID" value="RDX57264.1"/>
    <property type="molecule type" value="Genomic_DNA"/>
</dbReference>
<feature type="compositionally biased region" description="Pro residues" evidence="1">
    <location>
        <begin position="196"/>
        <end position="211"/>
    </location>
</feature>
<keyword evidence="4" id="KW-1185">Reference proteome</keyword>